<comment type="catalytic activity">
    <reaction evidence="9 10">
        <text>cytidine + H2O + H(+) = uridine + NH4(+)</text>
        <dbReference type="Rhea" id="RHEA:16069"/>
        <dbReference type="ChEBI" id="CHEBI:15377"/>
        <dbReference type="ChEBI" id="CHEBI:15378"/>
        <dbReference type="ChEBI" id="CHEBI:16704"/>
        <dbReference type="ChEBI" id="CHEBI:17562"/>
        <dbReference type="ChEBI" id="CHEBI:28938"/>
        <dbReference type="EC" id="3.5.4.5"/>
    </reaction>
</comment>
<proteinExistence type="inferred from homology"/>
<dbReference type="PANTHER" id="PTHR11644:SF2">
    <property type="entry name" value="CYTIDINE DEAMINASE"/>
    <property type="match status" value="1"/>
</dbReference>
<evidence type="ECO:0000256" key="3">
    <source>
        <dbReference type="ARBA" id="ARBA00006576"/>
    </source>
</evidence>
<dbReference type="EC" id="3.5.4.5" evidence="4 10"/>
<name>A0ABR3ZX47_9LECA</name>
<dbReference type="PANTHER" id="PTHR11644">
    <property type="entry name" value="CYTIDINE DEAMINASE"/>
    <property type="match status" value="1"/>
</dbReference>
<dbReference type="PROSITE" id="PS51747">
    <property type="entry name" value="CYT_DCMP_DEAMINASES_2"/>
    <property type="match status" value="1"/>
</dbReference>
<dbReference type="InterPro" id="IPR006262">
    <property type="entry name" value="Cyt_deam_tetra"/>
</dbReference>
<feature type="domain" description="CMP/dCMP-type deaminase" evidence="11">
    <location>
        <begin position="21"/>
        <end position="148"/>
    </location>
</feature>
<dbReference type="SUPFAM" id="SSF53927">
    <property type="entry name" value="Cytidine deaminase-like"/>
    <property type="match status" value="1"/>
</dbReference>
<evidence type="ECO:0000256" key="7">
    <source>
        <dbReference type="ARBA" id="ARBA00022833"/>
    </source>
</evidence>
<reference evidence="12 13" key="1">
    <citation type="submission" date="2024-09" db="EMBL/GenBank/DDBJ databases">
        <title>Rethinking Asexuality: The Enigmatic Case of Functional Sexual Genes in Lepraria (Stereocaulaceae).</title>
        <authorList>
            <person name="Doellman M."/>
            <person name="Sun Y."/>
            <person name="Barcenas-Pena A."/>
            <person name="Lumbsch H.T."/>
            <person name="Grewe F."/>
        </authorList>
    </citation>
    <scope>NUCLEOTIDE SEQUENCE [LARGE SCALE GENOMIC DNA]</scope>
    <source>
        <strain evidence="12 13">Mercado 3170</strain>
    </source>
</reference>
<evidence type="ECO:0000313" key="13">
    <source>
        <dbReference type="Proteomes" id="UP001590950"/>
    </source>
</evidence>
<dbReference type="NCBIfam" id="TIGR01354">
    <property type="entry name" value="cyt_deam_tetra"/>
    <property type="match status" value="1"/>
</dbReference>
<evidence type="ECO:0000256" key="1">
    <source>
        <dbReference type="ARBA" id="ARBA00001947"/>
    </source>
</evidence>
<keyword evidence="13" id="KW-1185">Reference proteome</keyword>
<protein>
    <recommendedName>
        <fullName evidence="4 10">Cytidine deaminase</fullName>
        <ecNumber evidence="4 10">3.5.4.5</ecNumber>
    </recommendedName>
    <alternativeName>
        <fullName evidence="8 10">Cytidine aminohydrolase</fullName>
    </alternativeName>
</protein>
<evidence type="ECO:0000259" key="11">
    <source>
        <dbReference type="PROSITE" id="PS51747"/>
    </source>
</evidence>
<keyword evidence="7 10" id="KW-0862">Zinc</keyword>
<keyword evidence="6 10" id="KW-0378">Hydrolase</keyword>
<evidence type="ECO:0000256" key="8">
    <source>
        <dbReference type="ARBA" id="ARBA00032005"/>
    </source>
</evidence>
<dbReference type="InterPro" id="IPR050202">
    <property type="entry name" value="Cyt/Deoxycyt_deaminase"/>
</dbReference>
<dbReference type="InterPro" id="IPR016192">
    <property type="entry name" value="APOBEC/CMP_deaminase_Zn-bd"/>
</dbReference>
<dbReference type="InterPro" id="IPR016193">
    <property type="entry name" value="Cytidine_deaminase-like"/>
</dbReference>
<evidence type="ECO:0000256" key="10">
    <source>
        <dbReference type="RuleBase" id="RU364006"/>
    </source>
</evidence>
<comment type="catalytic activity">
    <reaction evidence="10">
        <text>2'-deoxycytidine + H2O + H(+) = 2'-deoxyuridine + NH4(+)</text>
        <dbReference type="Rhea" id="RHEA:13433"/>
        <dbReference type="ChEBI" id="CHEBI:15377"/>
        <dbReference type="ChEBI" id="CHEBI:15378"/>
        <dbReference type="ChEBI" id="CHEBI:15698"/>
        <dbReference type="ChEBI" id="CHEBI:16450"/>
        <dbReference type="ChEBI" id="CHEBI:28938"/>
        <dbReference type="EC" id="3.5.4.5"/>
    </reaction>
</comment>
<evidence type="ECO:0000256" key="4">
    <source>
        <dbReference type="ARBA" id="ARBA00012783"/>
    </source>
</evidence>
<dbReference type="NCBIfam" id="NF004064">
    <property type="entry name" value="PRK05578.1"/>
    <property type="match status" value="1"/>
</dbReference>
<evidence type="ECO:0000256" key="9">
    <source>
        <dbReference type="ARBA" id="ARBA00049558"/>
    </source>
</evidence>
<accession>A0ABR3ZX47</accession>
<dbReference type="EMBL" id="JBEFKJ010000042">
    <property type="protein sequence ID" value="KAL2037323.1"/>
    <property type="molecule type" value="Genomic_DNA"/>
</dbReference>
<dbReference type="Pfam" id="PF00383">
    <property type="entry name" value="dCMP_cyt_deam_1"/>
    <property type="match status" value="1"/>
</dbReference>
<keyword evidence="5 10" id="KW-0479">Metal-binding</keyword>
<comment type="caution">
    <text evidence="12">The sequence shown here is derived from an EMBL/GenBank/DDBJ whole genome shotgun (WGS) entry which is preliminary data.</text>
</comment>
<dbReference type="Proteomes" id="UP001590950">
    <property type="component" value="Unassembled WGS sequence"/>
</dbReference>
<evidence type="ECO:0000256" key="2">
    <source>
        <dbReference type="ARBA" id="ARBA00003949"/>
    </source>
</evidence>
<comment type="function">
    <text evidence="2 10">This enzyme scavenges exogenous and endogenous cytidine and 2'-deoxycytidine for UMP synthesis.</text>
</comment>
<dbReference type="CDD" id="cd01283">
    <property type="entry name" value="cytidine_deaminase"/>
    <property type="match status" value="1"/>
</dbReference>
<dbReference type="Gene3D" id="3.40.140.10">
    <property type="entry name" value="Cytidine Deaminase, domain 2"/>
    <property type="match status" value="1"/>
</dbReference>
<evidence type="ECO:0000256" key="6">
    <source>
        <dbReference type="ARBA" id="ARBA00022801"/>
    </source>
</evidence>
<dbReference type="InterPro" id="IPR002125">
    <property type="entry name" value="CMP_dCMP_dom"/>
</dbReference>
<evidence type="ECO:0000313" key="12">
    <source>
        <dbReference type="EMBL" id="KAL2037323.1"/>
    </source>
</evidence>
<organism evidence="12 13">
    <name type="scientific">Stereocaulon virgatum</name>
    <dbReference type="NCBI Taxonomy" id="373712"/>
    <lineage>
        <taxon>Eukaryota</taxon>
        <taxon>Fungi</taxon>
        <taxon>Dikarya</taxon>
        <taxon>Ascomycota</taxon>
        <taxon>Pezizomycotina</taxon>
        <taxon>Lecanoromycetes</taxon>
        <taxon>OSLEUM clade</taxon>
        <taxon>Lecanoromycetidae</taxon>
        <taxon>Lecanorales</taxon>
        <taxon>Lecanorineae</taxon>
        <taxon>Stereocaulaceae</taxon>
        <taxon>Stereocaulon</taxon>
    </lineage>
</organism>
<gene>
    <name evidence="12" type="ORF">N7G274_010012</name>
</gene>
<sequence length="159" mass="17581">MPPIRIPRSQDDETKFDLDSEVLHELKEKAIAAKGVAYCPYSHFRVGCALLTEDETIITGANVECASYNVGTCAERCALAKAVTEGHTKFKAVAVSTDITPPASPCGMCRQFIREFCPLQMPVFMYDRDGNYVVKTLEELLPMSFGPEDLRRGDGRGEL</sequence>
<comment type="cofactor">
    <cofactor evidence="1 10">
        <name>Zn(2+)</name>
        <dbReference type="ChEBI" id="CHEBI:29105"/>
    </cofactor>
</comment>
<comment type="similarity">
    <text evidence="3 10">Belongs to the cytidine and deoxycytidylate deaminase family.</text>
</comment>
<evidence type="ECO:0000256" key="5">
    <source>
        <dbReference type="ARBA" id="ARBA00022723"/>
    </source>
</evidence>
<dbReference type="PROSITE" id="PS00903">
    <property type="entry name" value="CYT_DCMP_DEAMINASES_1"/>
    <property type="match status" value="1"/>
</dbReference>